<accession>A0ACC2FG20</accession>
<name>A0ACC2FG20_DALPE</name>
<protein>
    <submittedName>
        <fullName evidence="1">Uncharacterized protein</fullName>
    </submittedName>
</protein>
<dbReference type="Proteomes" id="UP001157502">
    <property type="component" value="Chromosome 28"/>
</dbReference>
<organism evidence="1 2">
    <name type="scientific">Dallia pectoralis</name>
    <name type="common">Alaska blackfish</name>
    <dbReference type="NCBI Taxonomy" id="75939"/>
    <lineage>
        <taxon>Eukaryota</taxon>
        <taxon>Metazoa</taxon>
        <taxon>Chordata</taxon>
        <taxon>Craniata</taxon>
        <taxon>Vertebrata</taxon>
        <taxon>Euteleostomi</taxon>
        <taxon>Actinopterygii</taxon>
        <taxon>Neopterygii</taxon>
        <taxon>Teleostei</taxon>
        <taxon>Protacanthopterygii</taxon>
        <taxon>Esociformes</taxon>
        <taxon>Umbridae</taxon>
        <taxon>Dallia</taxon>
    </lineage>
</organism>
<evidence type="ECO:0000313" key="1">
    <source>
        <dbReference type="EMBL" id="KAJ7990286.1"/>
    </source>
</evidence>
<proteinExistence type="predicted"/>
<evidence type="ECO:0000313" key="2">
    <source>
        <dbReference type="Proteomes" id="UP001157502"/>
    </source>
</evidence>
<gene>
    <name evidence="1" type="ORF">DPEC_G00298740</name>
</gene>
<comment type="caution">
    <text evidence="1">The sequence shown here is derived from an EMBL/GenBank/DDBJ whole genome shotgun (WGS) entry which is preliminary data.</text>
</comment>
<dbReference type="EMBL" id="CM055755">
    <property type="protein sequence ID" value="KAJ7990286.1"/>
    <property type="molecule type" value="Genomic_DNA"/>
</dbReference>
<sequence length="76" mass="8203">MGLAGIKQKAALLASGQWEHFVIAHARSPTKVDTSTDPDMVDVFRRISCFKNGKAEAGNSSDTVTVYDCRMLGMAV</sequence>
<reference evidence="1" key="1">
    <citation type="submission" date="2021-05" db="EMBL/GenBank/DDBJ databases">
        <authorList>
            <person name="Pan Q."/>
            <person name="Jouanno E."/>
            <person name="Zahm M."/>
            <person name="Klopp C."/>
            <person name="Cabau C."/>
            <person name="Louis A."/>
            <person name="Berthelot C."/>
            <person name="Parey E."/>
            <person name="Roest Crollius H."/>
            <person name="Montfort J."/>
            <person name="Robinson-Rechavi M."/>
            <person name="Bouchez O."/>
            <person name="Lampietro C."/>
            <person name="Lopez Roques C."/>
            <person name="Donnadieu C."/>
            <person name="Postlethwait J."/>
            <person name="Bobe J."/>
            <person name="Dillon D."/>
            <person name="Chandos A."/>
            <person name="von Hippel F."/>
            <person name="Guiguen Y."/>
        </authorList>
    </citation>
    <scope>NUCLEOTIDE SEQUENCE</scope>
    <source>
        <strain evidence="1">YG-Jan2019</strain>
    </source>
</reference>
<keyword evidence="2" id="KW-1185">Reference proteome</keyword>